<sequence length="128" mass="15431">MRRTCRFGVYSSGTIKRCPKKYCCKCDVSQTLKMIEQRYFRRGPLEIRPKLSKRLLHLYFVGRDFFGKRKVTYNQKYHRRSKKSYSNYEMYCSALGKNDLIDLNIEEAEIMIDLFKSEYPEKSYSLMD</sequence>
<gene>
    <name evidence="1" type="ORF">BSTOLATCC_MIC52086</name>
</gene>
<organism evidence="1 2">
    <name type="scientific">Blepharisma stoltei</name>
    <dbReference type="NCBI Taxonomy" id="1481888"/>
    <lineage>
        <taxon>Eukaryota</taxon>
        <taxon>Sar</taxon>
        <taxon>Alveolata</taxon>
        <taxon>Ciliophora</taxon>
        <taxon>Postciliodesmatophora</taxon>
        <taxon>Heterotrichea</taxon>
        <taxon>Heterotrichida</taxon>
        <taxon>Blepharismidae</taxon>
        <taxon>Blepharisma</taxon>
    </lineage>
</organism>
<protein>
    <submittedName>
        <fullName evidence="1">Uncharacterized protein</fullName>
    </submittedName>
</protein>
<accession>A0AAU9K189</accession>
<dbReference type="EMBL" id="CAJZBQ010000052">
    <property type="protein sequence ID" value="CAG9330668.1"/>
    <property type="molecule type" value="Genomic_DNA"/>
</dbReference>
<evidence type="ECO:0000313" key="2">
    <source>
        <dbReference type="Proteomes" id="UP001162131"/>
    </source>
</evidence>
<evidence type="ECO:0000313" key="1">
    <source>
        <dbReference type="EMBL" id="CAG9330668.1"/>
    </source>
</evidence>
<reference evidence="1" key="1">
    <citation type="submission" date="2021-09" db="EMBL/GenBank/DDBJ databases">
        <authorList>
            <consortium name="AG Swart"/>
            <person name="Singh M."/>
            <person name="Singh A."/>
            <person name="Seah K."/>
            <person name="Emmerich C."/>
        </authorList>
    </citation>
    <scope>NUCLEOTIDE SEQUENCE</scope>
    <source>
        <strain evidence="1">ATCC30299</strain>
    </source>
</reference>
<proteinExistence type="predicted"/>
<name>A0AAU9K189_9CILI</name>
<keyword evidence="2" id="KW-1185">Reference proteome</keyword>
<dbReference type="Proteomes" id="UP001162131">
    <property type="component" value="Unassembled WGS sequence"/>
</dbReference>
<dbReference type="AlphaFoldDB" id="A0AAU9K189"/>
<comment type="caution">
    <text evidence="1">The sequence shown here is derived from an EMBL/GenBank/DDBJ whole genome shotgun (WGS) entry which is preliminary data.</text>
</comment>